<keyword evidence="3" id="KW-0813">Transport</keyword>
<proteinExistence type="predicted"/>
<feature type="signal peptide" evidence="11">
    <location>
        <begin position="1"/>
        <end position="22"/>
    </location>
</feature>
<evidence type="ECO:0000256" key="1">
    <source>
        <dbReference type="ARBA" id="ARBA00004571"/>
    </source>
</evidence>
<keyword evidence="4" id="KW-1134">Transmembrane beta strand</keyword>
<evidence type="ECO:0000256" key="9">
    <source>
        <dbReference type="ARBA" id="ARBA00023136"/>
    </source>
</evidence>
<feature type="chain" id="PRO_5045311137" evidence="11">
    <location>
        <begin position="23"/>
        <end position="302"/>
    </location>
</feature>
<dbReference type="InterPro" id="IPR002299">
    <property type="entry name" value="Porin_Neis"/>
</dbReference>
<keyword evidence="10" id="KW-0998">Cell outer membrane</keyword>
<dbReference type="PANTHER" id="PTHR34501">
    <property type="entry name" value="PROTEIN YDDL-RELATED"/>
    <property type="match status" value="1"/>
</dbReference>
<dbReference type="InterPro" id="IPR001702">
    <property type="entry name" value="Porin_Gram-ve"/>
</dbReference>
<dbReference type="EMBL" id="BAAAFD010000002">
    <property type="protein sequence ID" value="GAA0854648.1"/>
    <property type="molecule type" value="Genomic_DNA"/>
</dbReference>
<dbReference type="Proteomes" id="UP001500359">
    <property type="component" value="Unassembled WGS sequence"/>
</dbReference>
<gene>
    <name evidence="13" type="ORF">GCM10009114_11270</name>
</gene>
<evidence type="ECO:0000256" key="11">
    <source>
        <dbReference type="SAM" id="SignalP"/>
    </source>
</evidence>
<dbReference type="PRINTS" id="PR00184">
    <property type="entry name" value="NEISSPPORIN"/>
</dbReference>
<comment type="subunit">
    <text evidence="2">Homotrimer.</text>
</comment>
<evidence type="ECO:0000313" key="14">
    <source>
        <dbReference type="Proteomes" id="UP001500359"/>
    </source>
</evidence>
<dbReference type="Gene3D" id="2.40.160.10">
    <property type="entry name" value="Porin"/>
    <property type="match status" value="1"/>
</dbReference>
<dbReference type="CDD" id="cd00342">
    <property type="entry name" value="gram_neg_porins"/>
    <property type="match status" value="1"/>
</dbReference>
<dbReference type="InterPro" id="IPR050298">
    <property type="entry name" value="Gram-neg_bact_OMP"/>
</dbReference>
<evidence type="ECO:0000256" key="3">
    <source>
        <dbReference type="ARBA" id="ARBA00022448"/>
    </source>
</evidence>
<dbReference type="PRINTS" id="PR00182">
    <property type="entry name" value="ECOLNEIPORIN"/>
</dbReference>
<sequence>MKFISKLSLSLLAISVSAASFADPITVYGKANISAQAADEGAGSFTEIKSNASRFGVKGDLKLDNDMEVLYTFEWQVDLADESGSDNIKARNQYVGLKGSFGTVLLGRNDTVLKQSQGKIDQFSDYEADIKGLWKGENRMGDSVTYISPTANGFSLGLTYVAEDDVAGDDSQSISLTYGDKALKKDKWFASVAADFDMKGYDSQRFSVQGKFDQLTLGAILHRQESVETGSSKNGVMMSAAYTIGKLVLKGQYQTLEDDNSATIGADYKLGKSTKAFIWYTDRGLDKSEDKSWLALGLEHKF</sequence>
<comment type="subcellular location">
    <subcellularLocation>
        <location evidence="1">Cell outer membrane</location>
        <topology evidence="1">Multi-pass membrane protein</topology>
    </subcellularLocation>
</comment>
<evidence type="ECO:0000259" key="12">
    <source>
        <dbReference type="Pfam" id="PF13609"/>
    </source>
</evidence>
<keyword evidence="14" id="KW-1185">Reference proteome</keyword>
<evidence type="ECO:0000313" key="13">
    <source>
        <dbReference type="EMBL" id="GAA0854648.1"/>
    </source>
</evidence>
<protein>
    <submittedName>
        <fullName evidence="13">Porin</fullName>
    </submittedName>
</protein>
<accession>A0ABN1LF35</accession>
<reference evidence="13 14" key="1">
    <citation type="journal article" date="2019" name="Int. J. Syst. Evol. Microbiol.">
        <title>The Global Catalogue of Microorganisms (GCM) 10K type strain sequencing project: providing services to taxonomists for standard genome sequencing and annotation.</title>
        <authorList>
            <consortium name="The Broad Institute Genomics Platform"/>
            <consortium name="The Broad Institute Genome Sequencing Center for Infectious Disease"/>
            <person name="Wu L."/>
            <person name="Ma J."/>
        </authorList>
    </citation>
    <scope>NUCLEOTIDE SEQUENCE [LARGE SCALE GENOMIC DNA]</scope>
    <source>
        <strain evidence="13 14">JCM 15896</strain>
    </source>
</reference>
<organism evidence="13 14">
    <name type="scientific">Aliiglaciecola litoralis</name>
    <dbReference type="NCBI Taxonomy" id="582857"/>
    <lineage>
        <taxon>Bacteria</taxon>
        <taxon>Pseudomonadati</taxon>
        <taxon>Pseudomonadota</taxon>
        <taxon>Gammaproteobacteria</taxon>
        <taxon>Alteromonadales</taxon>
        <taxon>Alteromonadaceae</taxon>
        <taxon>Aliiglaciecola</taxon>
    </lineage>
</organism>
<keyword evidence="6 11" id="KW-0732">Signal</keyword>
<keyword evidence="8" id="KW-0626">Porin</keyword>
<evidence type="ECO:0000256" key="8">
    <source>
        <dbReference type="ARBA" id="ARBA00023114"/>
    </source>
</evidence>
<keyword evidence="7" id="KW-0406">Ion transport</keyword>
<dbReference type="InterPro" id="IPR033900">
    <property type="entry name" value="Gram_neg_porin_domain"/>
</dbReference>
<evidence type="ECO:0000256" key="2">
    <source>
        <dbReference type="ARBA" id="ARBA00011233"/>
    </source>
</evidence>
<dbReference type="RefSeq" id="WP_343857406.1">
    <property type="nucleotide sequence ID" value="NZ_BAAAFD010000002.1"/>
</dbReference>
<evidence type="ECO:0000256" key="10">
    <source>
        <dbReference type="ARBA" id="ARBA00023237"/>
    </source>
</evidence>
<dbReference type="PANTHER" id="PTHR34501:SF9">
    <property type="entry name" value="MAJOR OUTER MEMBRANE PROTEIN P.IA"/>
    <property type="match status" value="1"/>
</dbReference>
<dbReference type="SUPFAM" id="SSF56935">
    <property type="entry name" value="Porins"/>
    <property type="match status" value="1"/>
</dbReference>
<dbReference type="InterPro" id="IPR023614">
    <property type="entry name" value="Porin_dom_sf"/>
</dbReference>
<comment type="caution">
    <text evidence="13">The sequence shown here is derived from an EMBL/GenBank/DDBJ whole genome shotgun (WGS) entry which is preliminary data.</text>
</comment>
<dbReference type="Pfam" id="PF13609">
    <property type="entry name" value="Porin_4"/>
    <property type="match status" value="1"/>
</dbReference>
<feature type="domain" description="Porin" evidence="12">
    <location>
        <begin position="12"/>
        <end position="281"/>
    </location>
</feature>
<evidence type="ECO:0000256" key="7">
    <source>
        <dbReference type="ARBA" id="ARBA00023065"/>
    </source>
</evidence>
<keyword evidence="9" id="KW-0472">Membrane</keyword>
<evidence type="ECO:0000256" key="5">
    <source>
        <dbReference type="ARBA" id="ARBA00022692"/>
    </source>
</evidence>
<keyword evidence="5" id="KW-0812">Transmembrane</keyword>
<evidence type="ECO:0000256" key="4">
    <source>
        <dbReference type="ARBA" id="ARBA00022452"/>
    </source>
</evidence>
<name>A0ABN1LF35_9ALTE</name>
<evidence type="ECO:0000256" key="6">
    <source>
        <dbReference type="ARBA" id="ARBA00022729"/>
    </source>
</evidence>